<dbReference type="RefSeq" id="WP_260046567.1">
    <property type="nucleotide sequence ID" value="NZ_CP102290.1"/>
</dbReference>
<keyword evidence="8" id="KW-1185">Reference proteome</keyword>
<feature type="transmembrane region" description="Helical" evidence="6">
    <location>
        <begin position="216"/>
        <end position="235"/>
    </location>
</feature>
<keyword evidence="5 6" id="KW-0472">Membrane</keyword>
<dbReference type="Proteomes" id="UP001060164">
    <property type="component" value="Chromosome"/>
</dbReference>
<feature type="transmembrane region" description="Helical" evidence="6">
    <location>
        <begin position="255"/>
        <end position="283"/>
    </location>
</feature>
<feature type="transmembrane region" description="Helical" evidence="6">
    <location>
        <begin position="20"/>
        <end position="40"/>
    </location>
</feature>
<comment type="subcellular location">
    <subcellularLocation>
        <location evidence="1">Cell membrane</location>
        <topology evidence="1">Multi-pass membrane protein</topology>
    </subcellularLocation>
</comment>
<protein>
    <submittedName>
        <fullName evidence="7">ABC transporter permease</fullName>
    </submittedName>
</protein>
<feature type="transmembrane region" description="Helical" evidence="6">
    <location>
        <begin position="295"/>
        <end position="315"/>
    </location>
</feature>
<dbReference type="CDD" id="cd06579">
    <property type="entry name" value="TM_PBP1_transp_AraH_like"/>
    <property type="match status" value="1"/>
</dbReference>
<dbReference type="Pfam" id="PF02653">
    <property type="entry name" value="BPD_transp_2"/>
    <property type="match status" value="1"/>
</dbReference>
<dbReference type="InterPro" id="IPR001851">
    <property type="entry name" value="ABC_transp_permease"/>
</dbReference>
<keyword evidence="2" id="KW-1003">Cell membrane</keyword>
<evidence type="ECO:0000313" key="7">
    <source>
        <dbReference type="EMBL" id="UWP58581.1"/>
    </source>
</evidence>
<evidence type="ECO:0000256" key="6">
    <source>
        <dbReference type="SAM" id="Phobius"/>
    </source>
</evidence>
<dbReference type="EMBL" id="CP102290">
    <property type="protein sequence ID" value="UWP58581.1"/>
    <property type="molecule type" value="Genomic_DNA"/>
</dbReference>
<evidence type="ECO:0000256" key="3">
    <source>
        <dbReference type="ARBA" id="ARBA00022692"/>
    </source>
</evidence>
<proteinExistence type="predicted"/>
<evidence type="ECO:0000256" key="5">
    <source>
        <dbReference type="ARBA" id="ARBA00023136"/>
    </source>
</evidence>
<feature type="transmembrane region" description="Helical" evidence="6">
    <location>
        <begin position="163"/>
        <end position="185"/>
    </location>
</feature>
<evidence type="ECO:0000256" key="4">
    <source>
        <dbReference type="ARBA" id="ARBA00022989"/>
    </source>
</evidence>
<accession>A0ABY5VF75</accession>
<dbReference type="PANTHER" id="PTHR32196">
    <property type="entry name" value="ABC TRANSPORTER PERMEASE PROTEIN YPHD-RELATED-RELATED"/>
    <property type="match status" value="1"/>
</dbReference>
<reference evidence="7" key="1">
    <citation type="journal article" date="2022" name="Cell">
        <title>Design, construction, and in vivo augmentation of a complex gut microbiome.</title>
        <authorList>
            <person name="Cheng A.G."/>
            <person name="Ho P.Y."/>
            <person name="Aranda-Diaz A."/>
            <person name="Jain S."/>
            <person name="Yu F.B."/>
            <person name="Meng X."/>
            <person name="Wang M."/>
            <person name="Iakiviak M."/>
            <person name="Nagashima K."/>
            <person name="Zhao A."/>
            <person name="Murugkar P."/>
            <person name="Patil A."/>
            <person name="Atabakhsh K."/>
            <person name="Weakley A."/>
            <person name="Yan J."/>
            <person name="Brumbaugh A.R."/>
            <person name="Higginbottom S."/>
            <person name="Dimas A."/>
            <person name="Shiver A.L."/>
            <person name="Deutschbauer A."/>
            <person name="Neff N."/>
            <person name="Sonnenburg J.L."/>
            <person name="Huang K.C."/>
            <person name="Fischbach M.A."/>
        </authorList>
    </citation>
    <scope>NUCLEOTIDE SEQUENCE</scope>
    <source>
        <strain evidence="7">DSM 19829</strain>
    </source>
</reference>
<name>A0ABY5VF75_9FIRM</name>
<gene>
    <name evidence="7" type="ORF">NQ502_14525</name>
</gene>
<keyword evidence="4 6" id="KW-1133">Transmembrane helix</keyword>
<evidence type="ECO:0000313" key="8">
    <source>
        <dbReference type="Proteomes" id="UP001060164"/>
    </source>
</evidence>
<organism evidence="7 8">
    <name type="scientific">Ruminococcus gauvreauii</name>
    <dbReference type="NCBI Taxonomy" id="438033"/>
    <lineage>
        <taxon>Bacteria</taxon>
        <taxon>Bacillati</taxon>
        <taxon>Bacillota</taxon>
        <taxon>Clostridia</taxon>
        <taxon>Eubacteriales</taxon>
        <taxon>Oscillospiraceae</taxon>
        <taxon>Ruminococcus</taxon>
    </lineage>
</organism>
<keyword evidence="3 6" id="KW-0812">Transmembrane</keyword>
<feature type="transmembrane region" description="Helical" evidence="6">
    <location>
        <begin position="96"/>
        <end position="118"/>
    </location>
</feature>
<evidence type="ECO:0000256" key="2">
    <source>
        <dbReference type="ARBA" id="ARBA00022475"/>
    </source>
</evidence>
<dbReference type="PANTHER" id="PTHR32196:SF72">
    <property type="entry name" value="RIBOSE IMPORT PERMEASE PROTEIN RBSC"/>
    <property type="match status" value="1"/>
</dbReference>
<evidence type="ECO:0000256" key="1">
    <source>
        <dbReference type="ARBA" id="ARBA00004651"/>
    </source>
</evidence>
<sequence length="321" mass="33742">MMVKSKKGSFSVAEFYSKFGIVLIFVLLFVIMSVVNRNFISGVNLRNVVRQVVVITILACGEQLMLISGMVDLSPGRVLAFAGTLSAYCMMKTGNLFLALVVGLACGLLFGAINGALITAFDIPPFIATLASMQMADGAIMAFTGGQNYSNLPASFNFLGQGYIGFIPFPVVIMILVLIITYIILAWTPMGRSLYAIGGNQAAALASGIRVKRSKFFACAFGGVCTGLAGILLMARMSSGQPAAGEGMEMDAITAVIVGGTSMSGGVGNILNTIVGSLIIGIIKNFMNLQNINSSFQDIVLGILICVAVIIDVQVRKANSK</sequence>